<name>A0A1H8ZRZ7_9SPIR</name>
<gene>
    <name evidence="2" type="ORF">SAMN04487977_10168</name>
</gene>
<keyword evidence="3" id="KW-1185">Reference proteome</keyword>
<proteinExistence type="predicted"/>
<organism evidence="2 3">
    <name type="scientific">Treponema bryantii</name>
    <dbReference type="NCBI Taxonomy" id="163"/>
    <lineage>
        <taxon>Bacteria</taxon>
        <taxon>Pseudomonadati</taxon>
        <taxon>Spirochaetota</taxon>
        <taxon>Spirochaetia</taxon>
        <taxon>Spirochaetales</taxon>
        <taxon>Treponemataceae</taxon>
        <taxon>Treponema</taxon>
    </lineage>
</organism>
<evidence type="ECO:0008006" key="4">
    <source>
        <dbReference type="Google" id="ProtNLM"/>
    </source>
</evidence>
<dbReference type="AlphaFoldDB" id="A0A1H8ZRZ7"/>
<feature type="chain" id="PRO_5010234891" description="PEGA domain-containing protein" evidence="1">
    <location>
        <begin position="27"/>
        <end position="331"/>
    </location>
</feature>
<reference evidence="2 3" key="1">
    <citation type="submission" date="2016-10" db="EMBL/GenBank/DDBJ databases">
        <authorList>
            <person name="de Groot N.N."/>
        </authorList>
    </citation>
    <scope>NUCLEOTIDE SEQUENCE [LARGE SCALE GENOMIC DNA]</scope>
    <source>
        <strain evidence="2 3">B25</strain>
    </source>
</reference>
<feature type="signal peptide" evidence="1">
    <location>
        <begin position="1"/>
        <end position="26"/>
    </location>
</feature>
<dbReference type="Proteomes" id="UP000182360">
    <property type="component" value="Unassembled WGS sequence"/>
</dbReference>
<dbReference type="EMBL" id="FOFU01000001">
    <property type="protein sequence ID" value="SEP67047.1"/>
    <property type="molecule type" value="Genomic_DNA"/>
</dbReference>
<keyword evidence="1" id="KW-0732">Signal</keyword>
<accession>A0A1H8ZRZ7</accession>
<evidence type="ECO:0000313" key="2">
    <source>
        <dbReference type="EMBL" id="SEP67047.1"/>
    </source>
</evidence>
<evidence type="ECO:0000256" key="1">
    <source>
        <dbReference type="SAM" id="SignalP"/>
    </source>
</evidence>
<dbReference type="STRING" id="163.SAMN04487775_108122"/>
<evidence type="ECO:0000313" key="3">
    <source>
        <dbReference type="Proteomes" id="UP000182360"/>
    </source>
</evidence>
<protein>
    <recommendedName>
        <fullName evidence="4">PEGA domain-containing protein</fullName>
    </recommendedName>
</protein>
<sequence>MMNRIFCAKKALFSLFLISGITALNAESFRVSKVHELTVVQTAESEGTAKLGINEALAITLPADQTFLEGLELKFEIPETVASWTDSVACSVYSNITPTPKASQIDYSGTRAYVRTLPGKLSWVLQIPLKSENSIKSNNYTTKVDTVITPSKNMIFVRLQPVMKGVPEETLNAIVPITVKPILMNKGQLSFKLVSSEKQLAPCTIFIDDKMTLLNEHSKVLLDTGVHDISIISEAYRNEVRTVRIDRAKTTELTVEMKSLEPTLLITAPEGTDVLLDDVKCTTFGKEFVITEGEHRLKVRIGDYEILRSINAIKGKTYTANFALDLQITED</sequence>
<dbReference type="RefSeq" id="WP_074639856.1">
    <property type="nucleotide sequence ID" value="NZ_FOFU01000001.1"/>
</dbReference>
<dbReference type="OrthoDB" id="358240at2"/>